<keyword evidence="1" id="KW-0812">Transmembrane</keyword>
<dbReference type="EMBL" id="JAAHFQ010000605">
    <property type="protein sequence ID" value="NER30630.1"/>
    <property type="molecule type" value="Genomic_DNA"/>
</dbReference>
<evidence type="ECO:0000259" key="2">
    <source>
        <dbReference type="Pfam" id="PF09992"/>
    </source>
</evidence>
<organism evidence="3">
    <name type="scientific">Symploca sp. SIO1C4</name>
    <dbReference type="NCBI Taxonomy" id="2607765"/>
    <lineage>
        <taxon>Bacteria</taxon>
        <taxon>Bacillati</taxon>
        <taxon>Cyanobacteriota</taxon>
        <taxon>Cyanophyceae</taxon>
        <taxon>Coleofasciculales</taxon>
        <taxon>Coleofasciculaceae</taxon>
        <taxon>Symploca</taxon>
    </lineage>
</organism>
<gene>
    <name evidence="3" type="ORF">F6J89_24190</name>
</gene>
<dbReference type="PANTHER" id="PTHR40446">
    <property type="entry name" value="N-ACETYLGLUCOSAMINE-1-PHOSPHODIESTER ALPHA-N-ACETYLGLUCOSAMINIDASE"/>
    <property type="match status" value="1"/>
</dbReference>
<sequence length="318" mass="35333">MKDLYQVYYKRWLAIVTIFLLLPLILYSRLYFLRPPSTNEERILFEGIVYQRQVYSTPRPQIIHLIAVDLTKPGVRVLVTPAKATVDYEQPQARTTSEFVREFQVQLAMNANFFFPFRENTPWDYYPHSGDGVNLVGQAISNGTQYSSAERSWPVLCFLNDNRAQILESGDCPQGTQMATAGNQVLLKDGTPVRLTQSSGKDKPYGRAAVALNEDGYKLWLIVVDGKQPFYSEGVTMAELTEIVKELGAHTALNLDGGGSSTLVMATPNGSTLLNSPIHNKLPMNERPIANHLGFYANAYQAPTIPLSSSKGLPSPEG</sequence>
<evidence type="ECO:0000313" key="3">
    <source>
        <dbReference type="EMBL" id="NER30630.1"/>
    </source>
</evidence>
<accession>A0A6B3NG35</accession>
<keyword evidence="3" id="KW-0378">Hydrolase</keyword>
<dbReference type="PANTHER" id="PTHR40446:SF2">
    <property type="entry name" value="N-ACETYLGLUCOSAMINE-1-PHOSPHODIESTER ALPHA-N-ACETYLGLUCOSAMINIDASE"/>
    <property type="match status" value="1"/>
</dbReference>
<proteinExistence type="predicted"/>
<evidence type="ECO:0000256" key="1">
    <source>
        <dbReference type="SAM" id="Phobius"/>
    </source>
</evidence>
<dbReference type="AlphaFoldDB" id="A0A6B3NG35"/>
<reference evidence="3" key="1">
    <citation type="submission" date="2019-11" db="EMBL/GenBank/DDBJ databases">
        <title>Genomic insights into an expanded diversity of filamentous marine cyanobacteria reveals the extraordinary biosynthetic potential of Moorea and Okeania.</title>
        <authorList>
            <person name="Ferreira Leao T."/>
            <person name="Wang M."/>
            <person name="Moss N."/>
            <person name="Da Silva R."/>
            <person name="Sanders J."/>
            <person name="Nurk S."/>
            <person name="Gurevich A."/>
            <person name="Humphrey G."/>
            <person name="Reher R."/>
            <person name="Zhu Q."/>
            <person name="Belda-Ferre P."/>
            <person name="Glukhov E."/>
            <person name="Rex R."/>
            <person name="Dorrestein P.C."/>
            <person name="Knight R."/>
            <person name="Pevzner P."/>
            <person name="Gerwick W.H."/>
            <person name="Gerwick L."/>
        </authorList>
    </citation>
    <scope>NUCLEOTIDE SEQUENCE</scope>
    <source>
        <strain evidence="3">SIO1C4</strain>
    </source>
</reference>
<name>A0A6B3NG35_9CYAN</name>
<keyword evidence="1" id="KW-1133">Transmembrane helix</keyword>
<keyword evidence="3" id="KW-0326">Glycosidase</keyword>
<dbReference type="Pfam" id="PF09992">
    <property type="entry name" value="NAGPA"/>
    <property type="match status" value="1"/>
</dbReference>
<dbReference type="InterPro" id="IPR018711">
    <property type="entry name" value="NAGPA"/>
</dbReference>
<protein>
    <submittedName>
        <fullName evidence="3">Phosphodiester glycosidase family protein</fullName>
    </submittedName>
</protein>
<keyword evidence="1" id="KW-0472">Membrane</keyword>
<dbReference type="GO" id="GO:0016798">
    <property type="term" value="F:hydrolase activity, acting on glycosyl bonds"/>
    <property type="evidence" value="ECO:0007669"/>
    <property type="project" value="UniProtKB-KW"/>
</dbReference>
<feature type="domain" description="Phosphodiester glycosidase" evidence="2">
    <location>
        <begin position="105"/>
        <end position="296"/>
    </location>
</feature>
<comment type="caution">
    <text evidence="3">The sequence shown here is derived from an EMBL/GenBank/DDBJ whole genome shotgun (WGS) entry which is preliminary data.</text>
</comment>
<feature type="transmembrane region" description="Helical" evidence="1">
    <location>
        <begin position="12"/>
        <end position="32"/>
    </location>
</feature>